<feature type="compositionally biased region" description="Basic and acidic residues" evidence="1">
    <location>
        <begin position="314"/>
        <end position="339"/>
    </location>
</feature>
<proteinExistence type="predicted"/>
<feature type="compositionally biased region" description="Basic and acidic residues" evidence="1">
    <location>
        <begin position="280"/>
        <end position="289"/>
    </location>
</feature>
<feature type="region of interest" description="Disordered" evidence="1">
    <location>
        <begin position="30"/>
        <end position="51"/>
    </location>
</feature>
<gene>
    <name evidence="2" type="ORF">Dda_5402</name>
</gene>
<dbReference type="Proteomes" id="UP001221413">
    <property type="component" value="Unassembled WGS sequence"/>
</dbReference>
<accession>A0AAD6NIU1</accession>
<comment type="caution">
    <text evidence="2">The sequence shown here is derived from an EMBL/GenBank/DDBJ whole genome shotgun (WGS) entry which is preliminary data.</text>
</comment>
<evidence type="ECO:0000256" key="1">
    <source>
        <dbReference type="SAM" id="MobiDB-lite"/>
    </source>
</evidence>
<sequence>MLTDIVPMVNFDPPPTPALRVRRAKRVKRSSVKLEVEDSQSEGDHDHGFKETNLTVPWSIETNLTVPWNTETNLTVPWNTVTTAPAASTSTPRDSLTAIEKAQEKGSGYLLLENIDASVRADILKTICERFDSRDIKVGYDSVRKEISMSLPDYLREAGSVWMLTAVNWLSSHGHGRMLEPSPRCNMSGAYAGSIKEADWQIRPRNSKFPTVVVEMGTSKPYNQLLRDKDLWLQGTKGVCSAVVLVNLKVEKDSIMGFVELWRKDGSKSYHDIFPSSTAEEEKATVKEEEKEEEKEVDLVEALKNIFTPTPEPEDTKMTDGDKATHETEDDTPTVKDGESTVEGNRATPPDDPYLLASEIFGHAANLPVNMDPNTRLVLPLAELRDRIMASVTNGSSL</sequence>
<organism evidence="2 3">
    <name type="scientific">Drechslerella dactyloides</name>
    <name type="common">Nematode-trapping fungus</name>
    <name type="synonym">Arthrobotrys dactyloides</name>
    <dbReference type="NCBI Taxonomy" id="74499"/>
    <lineage>
        <taxon>Eukaryota</taxon>
        <taxon>Fungi</taxon>
        <taxon>Dikarya</taxon>
        <taxon>Ascomycota</taxon>
        <taxon>Pezizomycotina</taxon>
        <taxon>Orbiliomycetes</taxon>
        <taxon>Orbiliales</taxon>
        <taxon>Orbiliaceae</taxon>
        <taxon>Drechslerella</taxon>
    </lineage>
</organism>
<reference evidence="2" key="1">
    <citation type="submission" date="2023-01" db="EMBL/GenBank/DDBJ databases">
        <title>The chitinases involved in constricting ring structure development in the nematode-trapping fungus Drechslerella dactyloides.</title>
        <authorList>
            <person name="Wang R."/>
            <person name="Zhang L."/>
            <person name="Tang P."/>
            <person name="Li S."/>
            <person name="Liang L."/>
        </authorList>
    </citation>
    <scope>NUCLEOTIDE SEQUENCE</scope>
    <source>
        <strain evidence="2">YMF1.00031</strain>
    </source>
</reference>
<name>A0AAD6NIU1_DREDA</name>
<dbReference type="AlphaFoldDB" id="A0AAD6NIU1"/>
<feature type="region of interest" description="Disordered" evidence="1">
    <location>
        <begin position="270"/>
        <end position="354"/>
    </location>
</feature>
<feature type="compositionally biased region" description="Basic and acidic residues" evidence="1">
    <location>
        <begin position="32"/>
        <end position="50"/>
    </location>
</feature>
<keyword evidence="3" id="KW-1185">Reference proteome</keyword>
<evidence type="ECO:0000313" key="2">
    <source>
        <dbReference type="EMBL" id="KAJ6259762.1"/>
    </source>
</evidence>
<protein>
    <submittedName>
        <fullName evidence="2">Uncharacterized protein</fullName>
    </submittedName>
</protein>
<dbReference type="EMBL" id="JAQGDS010000006">
    <property type="protein sequence ID" value="KAJ6259762.1"/>
    <property type="molecule type" value="Genomic_DNA"/>
</dbReference>
<evidence type="ECO:0000313" key="3">
    <source>
        <dbReference type="Proteomes" id="UP001221413"/>
    </source>
</evidence>